<dbReference type="GO" id="GO:0003735">
    <property type="term" value="F:structural constituent of ribosome"/>
    <property type="evidence" value="ECO:0007669"/>
    <property type="project" value="InterPro"/>
</dbReference>
<comment type="subcellular location">
    <subcellularLocation>
        <location evidence="4">Plastid</location>
        <location evidence="4">Chloroplast</location>
    </subcellularLocation>
</comment>
<dbReference type="InterPro" id="IPR001854">
    <property type="entry name" value="Ribosomal_uL29"/>
</dbReference>
<name>A0A1Z1M6D7_9FLOR</name>
<keyword evidence="3 4" id="KW-0687">Ribonucleoprotein</keyword>
<comment type="similarity">
    <text evidence="1 4">Belongs to the universal ribosomal protein uL29 family.</text>
</comment>
<dbReference type="InterPro" id="IPR036049">
    <property type="entry name" value="Ribosomal_uL29_sf"/>
</dbReference>
<keyword evidence="5" id="KW-0934">Plastid</keyword>
<dbReference type="GO" id="GO:0006412">
    <property type="term" value="P:translation"/>
    <property type="evidence" value="ECO:0007669"/>
    <property type="project" value="UniProtKB-UniRule"/>
</dbReference>
<dbReference type="RefSeq" id="YP_009392938.1">
    <property type="nucleotide sequence ID" value="NC_035265.1"/>
</dbReference>
<evidence type="ECO:0000256" key="1">
    <source>
        <dbReference type="ARBA" id="ARBA00009254"/>
    </source>
</evidence>
<dbReference type="GeneID" id="33354550"/>
<dbReference type="NCBIfam" id="TIGR00012">
    <property type="entry name" value="L29"/>
    <property type="match status" value="1"/>
</dbReference>
<keyword evidence="2 4" id="KW-0689">Ribosomal protein</keyword>
<dbReference type="Gene3D" id="1.10.287.310">
    <property type="match status" value="1"/>
</dbReference>
<reference evidence="5" key="1">
    <citation type="journal article" date="2017" name="J. Phycol.">
        <title>Analysis of chloroplast genomes and a supermatrix inform reclassification of the Rhodomelaceae (Rhodophyta).</title>
        <authorList>
            <person name="Diaz-Tapia P."/>
            <person name="Maggs C.A."/>
            <person name="West J.A."/>
            <person name="Verbruggen H."/>
        </authorList>
    </citation>
    <scope>NUCLEOTIDE SEQUENCE</scope>
    <source>
        <strain evidence="5">JW3535</strain>
    </source>
</reference>
<protein>
    <recommendedName>
        <fullName evidence="4">Large ribosomal subunit protein uL29c</fullName>
    </recommendedName>
</protein>
<organism evidence="5">
    <name type="scientific">Caloglossa intermedia</name>
    <dbReference type="NCBI Taxonomy" id="100879"/>
    <lineage>
        <taxon>Eukaryota</taxon>
        <taxon>Rhodophyta</taxon>
        <taxon>Florideophyceae</taxon>
        <taxon>Rhodymeniophycidae</taxon>
        <taxon>Ceramiales</taxon>
        <taxon>Delesseriaceae</taxon>
        <taxon>Caloglossa</taxon>
    </lineage>
</organism>
<proteinExistence type="inferred from homology"/>
<keyword evidence="5" id="KW-0150">Chloroplast</keyword>
<geneLocation type="chloroplast" evidence="5"/>
<sequence>MLKKKYLEEVKKLSSKELEDRIVTLKKKLISYKIKLKSKQKTEYHKIKQTKIQIAQILTLKTFYKTEI</sequence>
<dbReference type="GO" id="GO:1990904">
    <property type="term" value="C:ribonucleoprotein complex"/>
    <property type="evidence" value="ECO:0007669"/>
    <property type="project" value="UniProtKB-KW"/>
</dbReference>
<dbReference type="SUPFAM" id="SSF46561">
    <property type="entry name" value="Ribosomal protein L29 (L29p)"/>
    <property type="match status" value="1"/>
</dbReference>
<gene>
    <name evidence="4 5" type="primary">rpl29</name>
</gene>
<dbReference type="HAMAP" id="MF_00374">
    <property type="entry name" value="Ribosomal_uL29"/>
    <property type="match status" value="1"/>
</dbReference>
<accession>A0A1Z1M6D7</accession>
<dbReference type="Pfam" id="PF00831">
    <property type="entry name" value="Ribosomal_L29"/>
    <property type="match status" value="1"/>
</dbReference>
<dbReference type="GO" id="GO:0005840">
    <property type="term" value="C:ribosome"/>
    <property type="evidence" value="ECO:0007669"/>
    <property type="project" value="UniProtKB-KW"/>
</dbReference>
<dbReference type="EMBL" id="MF101418">
    <property type="protein sequence ID" value="ARW61500.1"/>
    <property type="molecule type" value="Genomic_DNA"/>
</dbReference>
<dbReference type="GO" id="GO:0009507">
    <property type="term" value="C:chloroplast"/>
    <property type="evidence" value="ECO:0007669"/>
    <property type="project" value="UniProtKB-SubCell"/>
</dbReference>
<evidence type="ECO:0000256" key="4">
    <source>
        <dbReference type="HAMAP-Rule" id="MF_00374"/>
    </source>
</evidence>
<evidence type="ECO:0000256" key="2">
    <source>
        <dbReference type="ARBA" id="ARBA00022980"/>
    </source>
</evidence>
<evidence type="ECO:0000313" key="5">
    <source>
        <dbReference type="EMBL" id="ARW61500.1"/>
    </source>
</evidence>
<dbReference type="AlphaFoldDB" id="A0A1Z1M6D7"/>
<evidence type="ECO:0000256" key="3">
    <source>
        <dbReference type="ARBA" id="ARBA00023274"/>
    </source>
</evidence>